<comment type="caution">
    <text evidence="9">Lacks conserved residue(s) required for the propagation of feature annotation.</text>
</comment>
<dbReference type="KEGG" id="xla:108706765"/>
<evidence type="ECO:0000256" key="11">
    <source>
        <dbReference type="SAM" id="Phobius"/>
    </source>
</evidence>
<dbReference type="InterPro" id="IPR000742">
    <property type="entry name" value="EGF"/>
</dbReference>
<keyword evidence="4 12" id="KW-0732">Signal</keyword>
<reference evidence="14" key="1">
    <citation type="submission" date="2025-08" db="UniProtKB">
        <authorList>
            <consortium name="RefSeq"/>
        </authorList>
    </citation>
    <scope>IDENTIFICATION</scope>
    <source>
        <strain evidence="14">J_2021</strain>
        <tissue evidence="14">Erythrocytes</tissue>
    </source>
</reference>
<dbReference type="PROSITE" id="PS50026">
    <property type="entry name" value="EGF_3"/>
    <property type="match status" value="1"/>
</dbReference>
<evidence type="ECO:0000256" key="5">
    <source>
        <dbReference type="ARBA" id="ARBA00022989"/>
    </source>
</evidence>
<proteinExistence type="predicted"/>
<feature type="signal peptide" evidence="12">
    <location>
        <begin position="1"/>
        <end position="18"/>
    </location>
</feature>
<keyword evidence="3 11" id="KW-0812">Transmembrane</keyword>
<organism evidence="13 14">
    <name type="scientific">Xenopus laevis</name>
    <name type="common">African clawed frog</name>
    <dbReference type="NCBI Taxonomy" id="8355"/>
    <lineage>
        <taxon>Eukaryota</taxon>
        <taxon>Metazoa</taxon>
        <taxon>Chordata</taxon>
        <taxon>Craniata</taxon>
        <taxon>Vertebrata</taxon>
        <taxon>Euteleostomi</taxon>
        <taxon>Amphibia</taxon>
        <taxon>Batrachia</taxon>
        <taxon>Anura</taxon>
        <taxon>Pipoidea</taxon>
        <taxon>Pipidae</taxon>
        <taxon>Xenopodinae</taxon>
        <taxon>Xenopus</taxon>
        <taxon>Xenopus</taxon>
    </lineage>
</organism>
<dbReference type="SUPFAM" id="SSF57196">
    <property type="entry name" value="EGF/Laminin"/>
    <property type="match status" value="1"/>
</dbReference>
<name>A0A1L8HMF4_XENLA</name>
<keyword evidence="5 11" id="KW-1133">Transmembrane helix</keyword>
<dbReference type="OrthoDB" id="9909110at2759"/>
<dbReference type="Gene3D" id="2.10.25.10">
    <property type="entry name" value="Laminin"/>
    <property type="match status" value="1"/>
</dbReference>
<keyword evidence="7 11" id="KW-0472">Membrane</keyword>
<feature type="region of interest" description="Disordered" evidence="10">
    <location>
        <begin position="81"/>
        <end position="120"/>
    </location>
</feature>
<evidence type="ECO:0000256" key="12">
    <source>
        <dbReference type="SAM" id="SignalP"/>
    </source>
</evidence>
<dbReference type="AlphaFoldDB" id="A0A1L8HMF4"/>
<keyword evidence="2 9" id="KW-0245">EGF-like domain</keyword>
<dbReference type="FunFam" id="2.10.25.10:FF:000158">
    <property type="entry name" value="proheparin-binding EGF-like growth factor"/>
    <property type="match status" value="1"/>
</dbReference>
<evidence type="ECO:0000313" key="14">
    <source>
        <dbReference type="RefSeq" id="XP_018098938.1"/>
    </source>
</evidence>
<evidence type="ECO:0000256" key="2">
    <source>
        <dbReference type="ARBA" id="ARBA00022536"/>
    </source>
</evidence>
<dbReference type="Proteomes" id="UP000186698">
    <property type="component" value="Chromosome 1S"/>
</dbReference>
<evidence type="ECO:0000256" key="10">
    <source>
        <dbReference type="SAM" id="MobiDB-lite"/>
    </source>
</evidence>
<dbReference type="GO" id="GO:0016020">
    <property type="term" value="C:membrane"/>
    <property type="evidence" value="ECO:0007669"/>
    <property type="project" value="UniProtKB-SubCell"/>
</dbReference>
<feature type="chain" id="PRO_5043657810" evidence="12">
    <location>
        <begin position="19"/>
        <end position="226"/>
    </location>
</feature>
<protein>
    <submittedName>
        <fullName evidence="14">Amphiregulin isoform X1</fullName>
    </submittedName>
</protein>
<dbReference type="CTD" id="108706765"/>
<evidence type="ECO:0000256" key="6">
    <source>
        <dbReference type="ARBA" id="ARBA00023030"/>
    </source>
</evidence>
<dbReference type="GO" id="GO:0008083">
    <property type="term" value="F:growth factor activity"/>
    <property type="evidence" value="ECO:0000318"/>
    <property type="project" value="GO_Central"/>
</dbReference>
<evidence type="ECO:0000313" key="15">
    <source>
        <dbReference type="Xenbase" id="XB-GENE-22061204"/>
    </source>
</evidence>
<dbReference type="PANTHER" id="PTHR10740">
    <property type="entry name" value="TRANSFORMING GROWTH FACTOR ALPHA"/>
    <property type="match status" value="1"/>
</dbReference>
<dbReference type="Bgee" id="108706765">
    <property type="expression patterns" value="Expressed in zone of skin and 13 other cell types or tissues"/>
</dbReference>
<evidence type="ECO:0000256" key="8">
    <source>
        <dbReference type="ARBA" id="ARBA00023157"/>
    </source>
</evidence>
<feature type="transmembrane region" description="Helical" evidence="11">
    <location>
        <begin position="173"/>
        <end position="196"/>
    </location>
</feature>
<gene>
    <name evidence="14 15" type="primary">areg.S</name>
</gene>
<dbReference type="STRING" id="8355.A0A1L8HMF4"/>
<dbReference type="GO" id="GO:0007173">
    <property type="term" value="P:epidermal growth factor receptor signaling pathway"/>
    <property type="evidence" value="ECO:0000318"/>
    <property type="project" value="GO_Central"/>
</dbReference>
<dbReference type="OMA" id="RCEFITL"/>
<sequence>MFSLRSVVLCATLLLTFASQFTAHCSELNSTQADSNVTFSGDHGFDGTGSAVEVNWEEEEDEEHEDDFSILGFITDDSIRVEPVVKPENPPKNGEKKNSEKKKKKERGDKKKKKKKNPCQNTHKDYCIHGECKYLASLQEVTCKCQPEYFGERCSEQSMKTQTKDNLSNMSTIALAVVAVLLSTISITAIIIIIVVHTRRKYASYQCEVEEKKRLGQENGSEEIDV</sequence>
<evidence type="ECO:0000313" key="13">
    <source>
        <dbReference type="Proteomes" id="UP000186698"/>
    </source>
</evidence>
<comment type="subcellular location">
    <subcellularLocation>
        <location evidence="1">Membrane</location>
        <topology evidence="1">Single-pass membrane protein</topology>
    </subcellularLocation>
</comment>
<dbReference type="GO" id="GO:0005615">
    <property type="term" value="C:extracellular space"/>
    <property type="evidence" value="ECO:0000318"/>
    <property type="project" value="GO_Central"/>
</dbReference>
<dbReference type="AGR" id="Xenbase:XB-GENE-22061204"/>
<accession>A0A1L8HMF4</accession>
<evidence type="ECO:0000256" key="1">
    <source>
        <dbReference type="ARBA" id="ARBA00004167"/>
    </source>
</evidence>
<dbReference type="PANTHER" id="PTHR10740:SF12">
    <property type="entry name" value="AMPHIREGULIN"/>
    <property type="match status" value="1"/>
</dbReference>
<dbReference type="GeneID" id="108706765"/>
<keyword evidence="13" id="KW-1185">Reference proteome</keyword>
<feature type="disulfide bond" evidence="9">
    <location>
        <begin position="145"/>
        <end position="154"/>
    </location>
</feature>
<dbReference type="PROSITE" id="PS00022">
    <property type="entry name" value="EGF_1"/>
    <property type="match status" value="1"/>
</dbReference>
<dbReference type="GO" id="GO:0005154">
    <property type="term" value="F:epidermal growth factor receptor binding"/>
    <property type="evidence" value="ECO:0000318"/>
    <property type="project" value="GO_Central"/>
</dbReference>
<keyword evidence="8 9" id="KW-1015">Disulfide bond</keyword>
<evidence type="ECO:0000256" key="4">
    <source>
        <dbReference type="ARBA" id="ARBA00022729"/>
    </source>
</evidence>
<dbReference type="PaxDb" id="8355-A0A1L8HMF4"/>
<keyword evidence="6" id="KW-0339">Growth factor</keyword>
<feature type="compositionally biased region" description="Basic residues" evidence="10">
    <location>
        <begin position="99"/>
        <end position="117"/>
    </location>
</feature>
<dbReference type="RefSeq" id="XP_018098938.1">
    <property type="nucleotide sequence ID" value="XM_018243449.2"/>
</dbReference>
<evidence type="ECO:0000256" key="7">
    <source>
        <dbReference type="ARBA" id="ARBA00023136"/>
    </source>
</evidence>
<dbReference type="GO" id="GO:0008284">
    <property type="term" value="P:positive regulation of cell population proliferation"/>
    <property type="evidence" value="ECO:0000318"/>
    <property type="project" value="GO_Central"/>
</dbReference>
<evidence type="ECO:0000256" key="3">
    <source>
        <dbReference type="ARBA" id="ARBA00022692"/>
    </source>
</evidence>
<evidence type="ECO:0000256" key="9">
    <source>
        <dbReference type="PROSITE-ProRule" id="PRU00076"/>
    </source>
</evidence>
<dbReference type="Xenbase" id="XB-GENE-22061204">
    <property type="gene designation" value="areg.S"/>
</dbReference>